<name>A0AAV2IF59_LYMST</name>
<keyword evidence="2" id="KW-0472">Membrane</keyword>
<dbReference type="PANTHER" id="PTHR32026:SF10">
    <property type="entry name" value="METHYLTRANSFERASE-LIKE PROTEIN 24-RELATED"/>
    <property type="match status" value="1"/>
</dbReference>
<evidence type="ECO:0000259" key="3">
    <source>
        <dbReference type="Pfam" id="PF13383"/>
    </source>
</evidence>
<comment type="caution">
    <text evidence="4">The sequence shown here is derived from an EMBL/GenBank/DDBJ whole genome shotgun (WGS) entry which is preliminary data.</text>
</comment>
<dbReference type="InterPro" id="IPR025714">
    <property type="entry name" value="Methyltranfer_dom"/>
</dbReference>
<evidence type="ECO:0000256" key="2">
    <source>
        <dbReference type="SAM" id="Phobius"/>
    </source>
</evidence>
<keyword evidence="2" id="KW-0812">Transmembrane</keyword>
<dbReference type="PANTHER" id="PTHR32026">
    <property type="entry name" value="METHYLTRANSFERASE-LIKE PROTEIN 24"/>
    <property type="match status" value="1"/>
</dbReference>
<feature type="region of interest" description="Disordered" evidence="1">
    <location>
        <begin position="60"/>
        <end position="85"/>
    </location>
</feature>
<dbReference type="Proteomes" id="UP001497497">
    <property type="component" value="Unassembled WGS sequence"/>
</dbReference>
<accession>A0AAV2IF59</accession>
<reference evidence="4 5" key="1">
    <citation type="submission" date="2024-04" db="EMBL/GenBank/DDBJ databases">
        <authorList>
            <consortium name="Genoscope - CEA"/>
            <person name="William W."/>
        </authorList>
    </citation>
    <scope>NUCLEOTIDE SEQUENCE [LARGE SCALE GENOMIC DNA]</scope>
</reference>
<dbReference type="EMBL" id="CAXITT010000720">
    <property type="protein sequence ID" value="CAL1545548.1"/>
    <property type="molecule type" value="Genomic_DNA"/>
</dbReference>
<feature type="compositionally biased region" description="Polar residues" evidence="1">
    <location>
        <begin position="60"/>
        <end position="71"/>
    </location>
</feature>
<evidence type="ECO:0000256" key="1">
    <source>
        <dbReference type="SAM" id="MobiDB-lite"/>
    </source>
</evidence>
<protein>
    <recommendedName>
        <fullName evidence="3">Methyltransferase domain-containing protein</fullName>
    </recommendedName>
</protein>
<feature type="domain" description="Methyltransferase" evidence="3">
    <location>
        <begin position="122"/>
        <end position="304"/>
    </location>
</feature>
<proteinExistence type="predicted"/>
<dbReference type="AlphaFoldDB" id="A0AAV2IF59"/>
<gene>
    <name evidence="4" type="ORF">GSLYS_00019031001</name>
</gene>
<evidence type="ECO:0000313" key="5">
    <source>
        <dbReference type="Proteomes" id="UP001497497"/>
    </source>
</evidence>
<organism evidence="4 5">
    <name type="scientific">Lymnaea stagnalis</name>
    <name type="common">Great pond snail</name>
    <name type="synonym">Helix stagnalis</name>
    <dbReference type="NCBI Taxonomy" id="6523"/>
    <lineage>
        <taxon>Eukaryota</taxon>
        <taxon>Metazoa</taxon>
        <taxon>Spiralia</taxon>
        <taxon>Lophotrochozoa</taxon>
        <taxon>Mollusca</taxon>
        <taxon>Gastropoda</taxon>
        <taxon>Heterobranchia</taxon>
        <taxon>Euthyneura</taxon>
        <taxon>Panpulmonata</taxon>
        <taxon>Hygrophila</taxon>
        <taxon>Lymnaeoidea</taxon>
        <taxon>Lymnaeidae</taxon>
        <taxon>Lymnaea</taxon>
    </lineage>
</organism>
<dbReference type="InterPro" id="IPR026913">
    <property type="entry name" value="METTL24"/>
</dbReference>
<keyword evidence="2" id="KW-1133">Transmembrane helix</keyword>
<evidence type="ECO:0000313" key="4">
    <source>
        <dbReference type="EMBL" id="CAL1545548.1"/>
    </source>
</evidence>
<keyword evidence="5" id="KW-1185">Reference proteome</keyword>
<feature type="transmembrane region" description="Helical" evidence="2">
    <location>
        <begin position="18"/>
        <end position="36"/>
    </location>
</feature>
<dbReference type="Pfam" id="PF13383">
    <property type="entry name" value="Methyltransf_22"/>
    <property type="match status" value="1"/>
</dbReference>
<sequence length="327" mass="37145">MLSGTTQRLNSRMVQSSVARWVFVVVAMAVIALLIVQQNSVYKGYLTTVQSQIVELTSTLNASDQKSTSRPGSLLVQKDDEPGPLKSLRQKARGSGLAALDLDTLSDEELRIVAHSYPDHEQVVCDRRIRMGRLGDGGWEICDDADVRPVKPCVIYSFGINYDFSFDDDASALYECQVYSFDPSMSGLGDQVNRSDRVTFYKIGLDNRTFTNPKQWSMYTYADIRKLLGHSREDICLVKMDIEGSERPALRNMLENGELDGVRQLLMEYHLGSWSRADWLVNLRVMQLVEKAGFKTFYSHKNPACPKKIEGYPVVRTNCYEVHYLRR</sequence>